<evidence type="ECO:0000256" key="1">
    <source>
        <dbReference type="ARBA" id="ARBA00023015"/>
    </source>
</evidence>
<dbReference type="PRINTS" id="PR00038">
    <property type="entry name" value="HTHLUXR"/>
</dbReference>
<evidence type="ECO:0000256" key="3">
    <source>
        <dbReference type="ARBA" id="ARBA00023163"/>
    </source>
</evidence>
<dbReference type="InterPro" id="IPR016032">
    <property type="entry name" value="Sig_transdc_resp-reg_C-effctor"/>
</dbReference>
<dbReference type="Pfam" id="PF00196">
    <property type="entry name" value="GerE"/>
    <property type="match status" value="1"/>
</dbReference>
<dbReference type="Proteomes" id="UP000487268">
    <property type="component" value="Unassembled WGS sequence"/>
</dbReference>
<dbReference type="PANTHER" id="PTHR44688">
    <property type="entry name" value="DNA-BINDING TRANSCRIPTIONAL ACTIVATOR DEVR_DOSR"/>
    <property type="match status" value="1"/>
</dbReference>
<comment type="caution">
    <text evidence="5">The sequence shown here is derived from an EMBL/GenBank/DDBJ whole genome shotgun (WGS) entry which is preliminary data.</text>
</comment>
<keyword evidence="1" id="KW-0805">Transcription regulation</keyword>
<dbReference type="CDD" id="cd06170">
    <property type="entry name" value="LuxR_C_like"/>
    <property type="match status" value="1"/>
</dbReference>
<keyword evidence="6" id="KW-1185">Reference proteome</keyword>
<dbReference type="Gene3D" id="1.10.10.10">
    <property type="entry name" value="Winged helix-like DNA-binding domain superfamily/Winged helix DNA-binding domain"/>
    <property type="match status" value="1"/>
</dbReference>
<dbReference type="PROSITE" id="PS50043">
    <property type="entry name" value="HTH_LUXR_2"/>
    <property type="match status" value="1"/>
</dbReference>
<evidence type="ECO:0000259" key="4">
    <source>
        <dbReference type="PROSITE" id="PS50043"/>
    </source>
</evidence>
<dbReference type="SMART" id="SM00421">
    <property type="entry name" value="HTH_LUXR"/>
    <property type="match status" value="1"/>
</dbReference>
<dbReference type="AlphaFoldDB" id="A0A7K0BUR8"/>
<proteinExistence type="predicted"/>
<name>A0A7K0BUR8_9ACTN</name>
<dbReference type="RefSeq" id="WP_153532830.1">
    <property type="nucleotide sequence ID" value="NZ_WEGH01000002.1"/>
</dbReference>
<protein>
    <recommendedName>
        <fullName evidence="4">HTH luxR-type domain-containing protein</fullName>
    </recommendedName>
</protein>
<keyword evidence="2" id="KW-0238">DNA-binding</keyword>
<dbReference type="SUPFAM" id="SSF46894">
    <property type="entry name" value="C-terminal effector domain of the bipartite response regulators"/>
    <property type="match status" value="1"/>
</dbReference>
<dbReference type="InterPro" id="IPR000792">
    <property type="entry name" value="Tscrpt_reg_LuxR_C"/>
</dbReference>
<dbReference type="EMBL" id="WEGH01000002">
    <property type="protein sequence ID" value="MQY04632.1"/>
    <property type="molecule type" value="Genomic_DNA"/>
</dbReference>
<accession>A0A7K0BUR8</accession>
<feature type="domain" description="HTH luxR-type" evidence="4">
    <location>
        <begin position="9"/>
        <end position="74"/>
    </location>
</feature>
<dbReference type="OrthoDB" id="9802066at2"/>
<dbReference type="PANTHER" id="PTHR44688:SF16">
    <property type="entry name" value="DNA-BINDING TRANSCRIPTIONAL ACTIVATOR DEVR_DOSR"/>
    <property type="match status" value="1"/>
</dbReference>
<evidence type="ECO:0000313" key="6">
    <source>
        <dbReference type="Proteomes" id="UP000487268"/>
    </source>
</evidence>
<reference evidence="5 6" key="1">
    <citation type="submission" date="2019-10" db="EMBL/GenBank/DDBJ databases">
        <title>Actinomadura rubteroloni sp. nov. and Actinomadura macrotermitis sp. nov., isolated from the gut of fungus growing-termite Macrotermes natalensis.</title>
        <authorList>
            <person name="Benndorf R."/>
            <person name="Martin K."/>
            <person name="Kuefner M."/>
            <person name="De Beer W."/>
            <person name="Kaster A.-K."/>
            <person name="Vollmers J."/>
            <person name="Poulsen M."/>
            <person name="Beemelmanns C."/>
        </authorList>
    </citation>
    <scope>NUCLEOTIDE SEQUENCE [LARGE SCALE GENOMIC DNA]</scope>
    <source>
        <strain evidence="5 6">RB68</strain>
    </source>
</reference>
<dbReference type="GO" id="GO:0003677">
    <property type="term" value="F:DNA binding"/>
    <property type="evidence" value="ECO:0007669"/>
    <property type="project" value="UniProtKB-KW"/>
</dbReference>
<evidence type="ECO:0000256" key="2">
    <source>
        <dbReference type="ARBA" id="ARBA00023125"/>
    </source>
</evidence>
<sequence>MTALRQGGPDGAQALLTARQTEVVRLAALGLTAKETARRLGISKNTVDEHLSEARRRVGATTKSHLVGWAVASGIVPG</sequence>
<dbReference type="GO" id="GO:0006355">
    <property type="term" value="P:regulation of DNA-templated transcription"/>
    <property type="evidence" value="ECO:0007669"/>
    <property type="project" value="InterPro"/>
</dbReference>
<keyword evidence="3" id="KW-0804">Transcription</keyword>
<organism evidence="5 6">
    <name type="scientific">Actinomadura macrotermitis</name>
    <dbReference type="NCBI Taxonomy" id="2585200"/>
    <lineage>
        <taxon>Bacteria</taxon>
        <taxon>Bacillati</taxon>
        <taxon>Actinomycetota</taxon>
        <taxon>Actinomycetes</taxon>
        <taxon>Streptosporangiales</taxon>
        <taxon>Thermomonosporaceae</taxon>
        <taxon>Actinomadura</taxon>
    </lineage>
</organism>
<dbReference type="InterPro" id="IPR036388">
    <property type="entry name" value="WH-like_DNA-bd_sf"/>
</dbReference>
<evidence type="ECO:0000313" key="5">
    <source>
        <dbReference type="EMBL" id="MQY04632.1"/>
    </source>
</evidence>
<gene>
    <name evidence="5" type="ORF">ACRB68_26920</name>
</gene>